<dbReference type="Proteomes" id="UP000233551">
    <property type="component" value="Unassembled WGS sequence"/>
</dbReference>
<evidence type="ECO:0000313" key="2">
    <source>
        <dbReference type="Proteomes" id="UP000233551"/>
    </source>
</evidence>
<name>A0A2I0J2Y6_PUNGR</name>
<comment type="caution">
    <text evidence="1">The sequence shown here is derived from an EMBL/GenBank/DDBJ whole genome shotgun (WGS) entry which is preliminary data.</text>
</comment>
<accession>A0A2I0J2Y6</accession>
<dbReference type="Pfam" id="PF03107">
    <property type="entry name" value="C1_2"/>
    <property type="match status" value="3"/>
</dbReference>
<dbReference type="PANTHER" id="PTHR46288">
    <property type="entry name" value="PHORBOL-ESTER/DAG-TYPE DOMAIN-CONTAINING PROTEIN"/>
    <property type="match status" value="1"/>
</dbReference>
<dbReference type="GeneID" id="116210886"/>
<keyword evidence="2" id="KW-1185">Reference proteome</keyword>
<gene>
    <name evidence="1" type="ORF">CRG98_029032</name>
</gene>
<dbReference type="SUPFAM" id="SSF57889">
    <property type="entry name" value="Cysteine-rich domain"/>
    <property type="match status" value="2"/>
</dbReference>
<protein>
    <submittedName>
        <fullName evidence="1">Uncharacterized protein</fullName>
    </submittedName>
</protein>
<dbReference type="AlphaFoldDB" id="A0A2I0J2Y6"/>
<dbReference type="InterPro" id="IPR004146">
    <property type="entry name" value="DC1"/>
</dbReference>
<dbReference type="EMBL" id="PGOL01002095">
    <property type="protein sequence ID" value="PKI50592.1"/>
    <property type="molecule type" value="Genomic_DNA"/>
</dbReference>
<proteinExistence type="predicted"/>
<dbReference type="STRING" id="22663.A0A2I0J2Y6"/>
<sequence length="244" mass="27524">MEVVKHSSHHHALRPFTVREDNEGSMNCSGCEQDLSAGSAYRCTKPKCDFFLHSSCFCLLQQLNHGSHPCHTLTLHPTPPYPEKDFICNACGETSSAFTYHCSPCTYDLHVACAHLPMSVKREDHPHPLTLLFPSPDTEDVDKIPTCDVCYGTVTDQCWIYRCEQCDFHTHLTCATEAADQHEQPQSDALEEEGEDRGGGEASDDYDSLLEAQRQLELLRFQNQMSYQNAQFMMDMGRSLARLA</sequence>
<reference evidence="1 2" key="1">
    <citation type="submission" date="2017-11" db="EMBL/GenBank/DDBJ databases">
        <title>De-novo sequencing of pomegranate (Punica granatum L.) genome.</title>
        <authorList>
            <person name="Akparov Z."/>
            <person name="Amiraslanov A."/>
            <person name="Hajiyeva S."/>
            <person name="Abbasov M."/>
            <person name="Kaur K."/>
            <person name="Hamwieh A."/>
            <person name="Solovyev V."/>
            <person name="Salamov A."/>
            <person name="Braich B."/>
            <person name="Kosarev P."/>
            <person name="Mahmoud A."/>
            <person name="Hajiyev E."/>
            <person name="Babayeva S."/>
            <person name="Izzatullayeva V."/>
            <person name="Mammadov A."/>
            <person name="Mammadov A."/>
            <person name="Sharifova S."/>
            <person name="Ojaghi J."/>
            <person name="Eynullazada K."/>
            <person name="Bayramov B."/>
            <person name="Abdulazimova A."/>
            <person name="Shahmuradov I."/>
        </authorList>
    </citation>
    <scope>NUCLEOTIDE SEQUENCE [LARGE SCALE GENOMIC DNA]</scope>
    <source>
        <strain evidence="2">cv. AG2017</strain>
        <tissue evidence="1">Leaf</tissue>
    </source>
</reference>
<dbReference type="InterPro" id="IPR046349">
    <property type="entry name" value="C1-like_sf"/>
</dbReference>
<organism evidence="1 2">
    <name type="scientific">Punica granatum</name>
    <name type="common">Pomegranate</name>
    <dbReference type="NCBI Taxonomy" id="22663"/>
    <lineage>
        <taxon>Eukaryota</taxon>
        <taxon>Viridiplantae</taxon>
        <taxon>Streptophyta</taxon>
        <taxon>Embryophyta</taxon>
        <taxon>Tracheophyta</taxon>
        <taxon>Spermatophyta</taxon>
        <taxon>Magnoliopsida</taxon>
        <taxon>eudicotyledons</taxon>
        <taxon>Gunneridae</taxon>
        <taxon>Pentapetalae</taxon>
        <taxon>rosids</taxon>
        <taxon>malvids</taxon>
        <taxon>Myrtales</taxon>
        <taxon>Lythraceae</taxon>
        <taxon>Punica</taxon>
    </lineage>
</organism>
<evidence type="ECO:0000313" key="1">
    <source>
        <dbReference type="EMBL" id="PKI50592.1"/>
    </source>
</evidence>
<dbReference type="PANTHER" id="PTHR46288:SF27">
    <property type="entry name" value="CYSTEINE_HISTIDINE-RICH C1 DOMAIN FAMILY PROTEIN"/>
    <property type="match status" value="1"/>
</dbReference>
<dbReference type="OrthoDB" id="1884766at2759"/>